<dbReference type="CDD" id="cd04301">
    <property type="entry name" value="NAT_SF"/>
    <property type="match status" value="1"/>
</dbReference>
<feature type="domain" description="N-acetyltransferase" evidence="1">
    <location>
        <begin position="30"/>
        <end position="219"/>
    </location>
</feature>
<dbReference type="GO" id="GO:0016747">
    <property type="term" value="F:acyltransferase activity, transferring groups other than amino-acyl groups"/>
    <property type="evidence" value="ECO:0007669"/>
    <property type="project" value="InterPro"/>
</dbReference>
<evidence type="ECO:0000313" key="2">
    <source>
        <dbReference type="EMBL" id="KAF2748685.1"/>
    </source>
</evidence>
<dbReference type="InterPro" id="IPR000182">
    <property type="entry name" value="GNAT_dom"/>
</dbReference>
<dbReference type="SUPFAM" id="SSF55729">
    <property type="entry name" value="Acyl-CoA N-acyltransferases (Nat)"/>
    <property type="match status" value="1"/>
</dbReference>
<accession>A0A6A6VDP8</accession>
<dbReference type="InterPro" id="IPR016181">
    <property type="entry name" value="Acyl_CoA_acyltransferase"/>
</dbReference>
<dbReference type="Pfam" id="PF00583">
    <property type="entry name" value="Acetyltransf_1"/>
    <property type="match status" value="1"/>
</dbReference>
<dbReference type="AlphaFoldDB" id="A0A6A6VDP8"/>
<evidence type="ECO:0000259" key="1">
    <source>
        <dbReference type="PROSITE" id="PS51186"/>
    </source>
</evidence>
<gene>
    <name evidence="2" type="ORF">M011DRAFT_476082</name>
</gene>
<protein>
    <recommendedName>
        <fullName evidence="1">N-acetyltransferase domain-containing protein</fullName>
    </recommendedName>
</protein>
<name>A0A6A6VDP8_9PLEO</name>
<organism evidence="2 3">
    <name type="scientific">Sporormia fimetaria CBS 119925</name>
    <dbReference type="NCBI Taxonomy" id="1340428"/>
    <lineage>
        <taxon>Eukaryota</taxon>
        <taxon>Fungi</taxon>
        <taxon>Dikarya</taxon>
        <taxon>Ascomycota</taxon>
        <taxon>Pezizomycotina</taxon>
        <taxon>Dothideomycetes</taxon>
        <taxon>Pleosporomycetidae</taxon>
        <taxon>Pleosporales</taxon>
        <taxon>Sporormiaceae</taxon>
        <taxon>Sporormia</taxon>
    </lineage>
</organism>
<proteinExistence type="predicted"/>
<sequence>MTMDNPTTGTVAYTLHTVRSDSPHIADIAARFREVKLSALLAAPSSFAMRHADEVLLPLEYWQGRLALPSTMMVCVETPSSSVTFTSDKEALLLGRWIGMVTLRGPVPYSEYHIPESGQPVPQDPDTEARWYICNLYTAEAFRGRGIGKVLLNACVELSKQRTKALQVTNVSRVRIRLFCGAFMTALYKKMGFDEAGRVTLRDGFRANGDATLIPKDTTSTEELLKLWETRYGVAMERIIEV</sequence>
<reference evidence="2" key="1">
    <citation type="journal article" date="2020" name="Stud. Mycol.">
        <title>101 Dothideomycetes genomes: a test case for predicting lifestyles and emergence of pathogens.</title>
        <authorList>
            <person name="Haridas S."/>
            <person name="Albert R."/>
            <person name="Binder M."/>
            <person name="Bloem J."/>
            <person name="Labutti K."/>
            <person name="Salamov A."/>
            <person name="Andreopoulos B."/>
            <person name="Baker S."/>
            <person name="Barry K."/>
            <person name="Bills G."/>
            <person name="Bluhm B."/>
            <person name="Cannon C."/>
            <person name="Castanera R."/>
            <person name="Culley D."/>
            <person name="Daum C."/>
            <person name="Ezra D."/>
            <person name="Gonzalez J."/>
            <person name="Henrissat B."/>
            <person name="Kuo A."/>
            <person name="Liang C."/>
            <person name="Lipzen A."/>
            <person name="Lutzoni F."/>
            <person name="Magnuson J."/>
            <person name="Mondo S."/>
            <person name="Nolan M."/>
            <person name="Ohm R."/>
            <person name="Pangilinan J."/>
            <person name="Park H.-J."/>
            <person name="Ramirez L."/>
            <person name="Alfaro M."/>
            <person name="Sun H."/>
            <person name="Tritt A."/>
            <person name="Yoshinaga Y."/>
            <person name="Zwiers L.-H."/>
            <person name="Turgeon B."/>
            <person name="Goodwin S."/>
            <person name="Spatafora J."/>
            <person name="Crous P."/>
            <person name="Grigoriev I."/>
        </authorList>
    </citation>
    <scope>NUCLEOTIDE SEQUENCE</scope>
    <source>
        <strain evidence="2">CBS 119925</strain>
    </source>
</reference>
<dbReference type="PROSITE" id="PS51186">
    <property type="entry name" value="GNAT"/>
    <property type="match status" value="1"/>
</dbReference>
<dbReference type="OrthoDB" id="41532at2759"/>
<dbReference type="Gene3D" id="3.40.630.30">
    <property type="match status" value="1"/>
</dbReference>
<evidence type="ECO:0000313" key="3">
    <source>
        <dbReference type="Proteomes" id="UP000799440"/>
    </source>
</evidence>
<dbReference type="EMBL" id="MU006568">
    <property type="protein sequence ID" value="KAF2748685.1"/>
    <property type="molecule type" value="Genomic_DNA"/>
</dbReference>
<dbReference type="Proteomes" id="UP000799440">
    <property type="component" value="Unassembled WGS sequence"/>
</dbReference>
<keyword evidence="3" id="KW-1185">Reference proteome</keyword>